<protein>
    <submittedName>
        <fullName evidence="1">Ketimine reductase mu-crystallin</fullName>
    </submittedName>
</protein>
<evidence type="ECO:0000313" key="1">
    <source>
        <dbReference type="EMBL" id="KAI4456569.1"/>
    </source>
</evidence>
<dbReference type="EMBL" id="CM043022">
    <property type="protein sequence ID" value="KAI4456569.1"/>
    <property type="molecule type" value="Genomic_DNA"/>
</dbReference>
<accession>A0ACB9SMM6</accession>
<name>A0ACB9SMM6_HOLOL</name>
<dbReference type="Proteomes" id="UP001056778">
    <property type="component" value="Chromosome 8"/>
</dbReference>
<organism evidence="1 2">
    <name type="scientific">Holotrichia oblita</name>
    <name type="common">Chafer beetle</name>
    <dbReference type="NCBI Taxonomy" id="644536"/>
    <lineage>
        <taxon>Eukaryota</taxon>
        <taxon>Metazoa</taxon>
        <taxon>Ecdysozoa</taxon>
        <taxon>Arthropoda</taxon>
        <taxon>Hexapoda</taxon>
        <taxon>Insecta</taxon>
        <taxon>Pterygota</taxon>
        <taxon>Neoptera</taxon>
        <taxon>Endopterygota</taxon>
        <taxon>Coleoptera</taxon>
        <taxon>Polyphaga</taxon>
        <taxon>Scarabaeiformia</taxon>
        <taxon>Scarabaeidae</taxon>
        <taxon>Melolonthinae</taxon>
        <taxon>Holotrichia</taxon>
    </lineage>
</organism>
<comment type="caution">
    <text evidence="1">The sequence shown here is derived from an EMBL/GenBank/DDBJ whole genome shotgun (WGS) entry which is preliminary data.</text>
</comment>
<sequence length="311" mass="34248">MAAIKQITREAIAKILDWNSVISAVEEAMVNVSERRAVQNLRSITAIPKTDNILFAMPGYLNTDKSTALGIMDGTEITAWRTAAASVAATKYMRDVNSQYKTLAIVGAGTQAKIHAIAFQYQFKFVKSNSCSSSSSGDEELVINMVPISTNSTRKNKRHAGDIVPNYSEEVHIWNRTYKKGEILCEELHRQSKIQGTTKEYTPFQNLEECIKDADVIITTTSSPIPLVQYKWLKPGVHINAVGVGEAVMELDEETYKSSVVFIDHLAGVEHELRHLAEKGVVFQGEIGSIINGTTPRPSSGQITIFQSLGT</sequence>
<reference evidence="1" key="1">
    <citation type="submission" date="2022-04" db="EMBL/GenBank/DDBJ databases">
        <title>Chromosome-scale genome assembly of Holotrichia oblita Faldermann.</title>
        <authorList>
            <person name="Rongchong L."/>
        </authorList>
    </citation>
    <scope>NUCLEOTIDE SEQUENCE</scope>
    <source>
        <strain evidence="1">81SQS9</strain>
    </source>
</reference>
<evidence type="ECO:0000313" key="2">
    <source>
        <dbReference type="Proteomes" id="UP001056778"/>
    </source>
</evidence>
<proteinExistence type="predicted"/>
<keyword evidence="2" id="KW-1185">Reference proteome</keyword>
<gene>
    <name evidence="1" type="ORF">MML48_8g00009912</name>
</gene>